<reference evidence="1" key="2">
    <citation type="submission" date="2013-05" db="EMBL/GenBank/DDBJ databases">
        <authorList>
            <person name="Carter J.-M."/>
            <person name="Baker S.C."/>
            <person name="Pink R."/>
            <person name="Carter D.R.F."/>
            <person name="Collins A."/>
            <person name="Tomlin J."/>
            <person name="Gibbs M."/>
            <person name="Breuker C.J."/>
        </authorList>
    </citation>
    <scope>NUCLEOTIDE SEQUENCE</scope>
    <source>
        <tissue evidence="1">Ovary</tissue>
    </source>
</reference>
<proteinExistence type="predicted"/>
<dbReference type="AlphaFoldDB" id="S4NJU5"/>
<evidence type="ECO:0000313" key="1">
    <source>
        <dbReference type="EMBL" id="JAA78996.1"/>
    </source>
</evidence>
<accession>S4NJU5</accession>
<protein>
    <submittedName>
        <fullName evidence="1">Uncharacterized protein</fullName>
    </submittedName>
</protein>
<organism evidence="1">
    <name type="scientific">Pararge aegeria</name>
    <name type="common">speckled wood butterfly</name>
    <dbReference type="NCBI Taxonomy" id="116150"/>
    <lineage>
        <taxon>Eukaryota</taxon>
        <taxon>Metazoa</taxon>
        <taxon>Ecdysozoa</taxon>
        <taxon>Arthropoda</taxon>
        <taxon>Hexapoda</taxon>
        <taxon>Insecta</taxon>
        <taxon>Pterygota</taxon>
        <taxon>Neoptera</taxon>
        <taxon>Endopterygota</taxon>
        <taxon>Lepidoptera</taxon>
        <taxon>Glossata</taxon>
        <taxon>Ditrysia</taxon>
        <taxon>Papilionoidea</taxon>
        <taxon>Nymphalidae</taxon>
        <taxon>Satyrinae</taxon>
        <taxon>Satyrini</taxon>
        <taxon>Parargina</taxon>
        <taxon>Pararge</taxon>
    </lineage>
</organism>
<dbReference type="EMBL" id="GAIX01013564">
    <property type="protein sequence ID" value="JAA78996.1"/>
    <property type="molecule type" value="Transcribed_RNA"/>
</dbReference>
<sequence length="72" mass="8825">MKNIRPFNCMYKTVTQTHLLNTILLKYFVTRHESRTYAYNFLRHHVPSILLQWFTSDTPRKYDPKPYQNFIS</sequence>
<name>S4NJU5_9NEOP</name>
<feature type="non-terminal residue" evidence="1">
    <location>
        <position position="72"/>
    </location>
</feature>
<reference evidence="1" key="1">
    <citation type="journal article" date="2013" name="BMC Genomics">
        <title>Unscrambling butterfly oogenesis.</title>
        <authorList>
            <person name="Carter J.M."/>
            <person name="Baker S.C."/>
            <person name="Pink R."/>
            <person name="Carter D.R."/>
            <person name="Collins A."/>
            <person name="Tomlin J."/>
            <person name="Gibbs M."/>
            <person name="Breuker C.J."/>
        </authorList>
    </citation>
    <scope>NUCLEOTIDE SEQUENCE</scope>
    <source>
        <tissue evidence="1">Ovary</tissue>
    </source>
</reference>